<accession>A0AAW1K5M8</accession>
<keyword evidence="5 14" id="KW-0732">Signal</keyword>
<comment type="subcellular location">
    <subcellularLocation>
        <location evidence="1">Cell membrane</location>
        <topology evidence="1">Lipid-anchor</topology>
    </subcellularLocation>
</comment>
<dbReference type="InterPro" id="IPR033121">
    <property type="entry name" value="PEPTIDASE_A1"/>
</dbReference>
<evidence type="ECO:0000256" key="7">
    <source>
        <dbReference type="ARBA" id="ARBA00022801"/>
    </source>
</evidence>
<keyword evidence="9" id="KW-0325">Glycoprotein</keyword>
<evidence type="ECO:0000256" key="14">
    <source>
        <dbReference type="SAM" id="SignalP"/>
    </source>
</evidence>
<feature type="signal peptide" evidence="14">
    <location>
        <begin position="1"/>
        <end position="21"/>
    </location>
</feature>
<dbReference type="EMBL" id="JBDFQZ010000006">
    <property type="protein sequence ID" value="KAK9713434.1"/>
    <property type="molecule type" value="Genomic_DNA"/>
</dbReference>
<feature type="compositionally biased region" description="Polar residues" evidence="13">
    <location>
        <begin position="452"/>
        <end position="467"/>
    </location>
</feature>
<dbReference type="GO" id="GO:0006508">
    <property type="term" value="P:proteolysis"/>
    <property type="evidence" value="ECO:0007669"/>
    <property type="project" value="UniProtKB-KW"/>
</dbReference>
<dbReference type="PROSITE" id="PS00141">
    <property type="entry name" value="ASP_PROTEASE"/>
    <property type="match status" value="1"/>
</dbReference>
<dbReference type="InterPro" id="IPR001969">
    <property type="entry name" value="Aspartic_peptidase_AS"/>
</dbReference>
<feature type="domain" description="Peptidase A1" evidence="15">
    <location>
        <begin position="100"/>
        <end position="445"/>
    </location>
</feature>
<dbReference type="InterPro" id="IPR034164">
    <property type="entry name" value="Pepsin-like_dom"/>
</dbReference>
<dbReference type="CDD" id="cd05471">
    <property type="entry name" value="pepsin_like"/>
    <property type="match status" value="1"/>
</dbReference>
<keyword evidence="8" id="KW-0472">Membrane</keyword>
<dbReference type="InterPro" id="IPR032861">
    <property type="entry name" value="TAXi_N"/>
</dbReference>
<dbReference type="FunFam" id="2.40.70.10:FF:000012">
    <property type="entry name" value="Aspartyl protease family protein 1"/>
    <property type="match status" value="1"/>
</dbReference>
<evidence type="ECO:0000256" key="8">
    <source>
        <dbReference type="ARBA" id="ARBA00023136"/>
    </source>
</evidence>
<evidence type="ECO:0000256" key="2">
    <source>
        <dbReference type="ARBA" id="ARBA00007447"/>
    </source>
</evidence>
<evidence type="ECO:0000256" key="5">
    <source>
        <dbReference type="ARBA" id="ARBA00022729"/>
    </source>
</evidence>
<evidence type="ECO:0000256" key="11">
    <source>
        <dbReference type="PIRSR" id="PIRSR601461-1"/>
    </source>
</evidence>
<evidence type="ECO:0000313" key="17">
    <source>
        <dbReference type="Proteomes" id="UP001443914"/>
    </source>
</evidence>
<reference evidence="16" key="1">
    <citation type="submission" date="2024-03" db="EMBL/GenBank/DDBJ databases">
        <title>WGS assembly of Saponaria officinalis var. Norfolk2.</title>
        <authorList>
            <person name="Jenkins J."/>
            <person name="Shu S."/>
            <person name="Grimwood J."/>
            <person name="Barry K."/>
            <person name="Goodstein D."/>
            <person name="Schmutz J."/>
            <person name="Leebens-Mack J."/>
            <person name="Osbourn A."/>
        </authorList>
    </citation>
    <scope>NUCLEOTIDE SEQUENCE [LARGE SCALE GENOMIC DNA]</scope>
    <source>
        <strain evidence="16">JIC</strain>
    </source>
</reference>
<keyword evidence="17" id="KW-1185">Reference proteome</keyword>
<gene>
    <name evidence="16" type="ORF">RND81_06G026600</name>
</gene>
<dbReference type="PRINTS" id="PR00792">
    <property type="entry name" value="PEPSIN"/>
</dbReference>
<proteinExistence type="inferred from homology"/>
<dbReference type="FunFam" id="2.40.70.10:FF:000014">
    <property type="entry name" value="Aspartyl protease family protein 1"/>
    <property type="match status" value="1"/>
</dbReference>
<comment type="similarity">
    <text evidence="2 12">Belongs to the peptidase A1 family.</text>
</comment>
<feature type="region of interest" description="Disordered" evidence="13">
    <location>
        <begin position="446"/>
        <end position="496"/>
    </location>
</feature>
<dbReference type="SUPFAM" id="SSF50630">
    <property type="entry name" value="Acid proteases"/>
    <property type="match status" value="1"/>
</dbReference>
<feature type="chain" id="PRO_5043901015" description="Peptidase A1 domain-containing protein" evidence="14">
    <location>
        <begin position="22"/>
        <end position="523"/>
    </location>
</feature>
<dbReference type="PROSITE" id="PS51767">
    <property type="entry name" value="PEPTIDASE_A1"/>
    <property type="match status" value="1"/>
</dbReference>
<feature type="active site" evidence="11">
    <location>
        <position position="330"/>
    </location>
</feature>
<dbReference type="Pfam" id="PF14541">
    <property type="entry name" value="TAXi_C"/>
    <property type="match status" value="1"/>
</dbReference>
<organism evidence="16 17">
    <name type="scientific">Saponaria officinalis</name>
    <name type="common">Common soapwort</name>
    <name type="synonym">Lychnis saponaria</name>
    <dbReference type="NCBI Taxonomy" id="3572"/>
    <lineage>
        <taxon>Eukaryota</taxon>
        <taxon>Viridiplantae</taxon>
        <taxon>Streptophyta</taxon>
        <taxon>Embryophyta</taxon>
        <taxon>Tracheophyta</taxon>
        <taxon>Spermatophyta</taxon>
        <taxon>Magnoliopsida</taxon>
        <taxon>eudicotyledons</taxon>
        <taxon>Gunneridae</taxon>
        <taxon>Pentapetalae</taxon>
        <taxon>Caryophyllales</taxon>
        <taxon>Caryophyllaceae</taxon>
        <taxon>Caryophylleae</taxon>
        <taxon>Saponaria</taxon>
    </lineage>
</organism>
<evidence type="ECO:0000256" key="3">
    <source>
        <dbReference type="ARBA" id="ARBA00022475"/>
    </source>
</evidence>
<dbReference type="AlphaFoldDB" id="A0AAW1K5M8"/>
<evidence type="ECO:0000256" key="1">
    <source>
        <dbReference type="ARBA" id="ARBA00004193"/>
    </source>
</evidence>
<keyword evidence="3" id="KW-1003">Cell membrane</keyword>
<feature type="active site" evidence="11">
    <location>
        <position position="118"/>
    </location>
</feature>
<dbReference type="InterPro" id="IPR021109">
    <property type="entry name" value="Peptidase_aspartic_dom_sf"/>
</dbReference>
<name>A0AAW1K5M8_SAPOF</name>
<evidence type="ECO:0000256" key="6">
    <source>
        <dbReference type="ARBA" id="ARBA00022750"/>
    </source>
</evidence>
<dbReference type="GO" id="GO:0004190">
    <property type="term" value="F:aspartic-type endopeptidase activity"/>
    <property type="evidence" value="ECO:0007669"/>
    <property type="project" value="UniProtKB-KW"/>
</dbReference>
<dbReference type="InterPro" id="IPR001461">
    <property type="entry name" value="Aspartic_peptidase_A1"/>
</dbReference>
<dbReference type="Gene3D" id="2.40.70.10">
    <property type="entry name" value="Acid Proteases"/>
    <property type="match status" value="2"/>
</dbReference>
<dbReference type="InterPro" id="IPR032799">
    <property type="entry name" value="TAXi_C"/>
</dbReference>
<protein>
    <recommendedName>
        <fullName evidence="15">Peptidase A1 domain-containing protein</fullName>
    </recommendedName>
</protein>
<dbReference type="Pfam" id="PF14543">
    <property type="entry name" value="TAXi_N"/>
    <property type="match status" value="1"/>
</dbReference>
<keyword evidence="7 12" id="KW-0378">Hydrolase</keyword>
<comment type="caution">
    <text evidence="16">The sequence shown here is derived from an EMBL/GenBank/DDBJ whole genome shotgun (WGS) entry which is preliminary data.</text>
</comment>
<evidence type="ECO:0000256" key="9">
    <source>
        <dbReference type="ARBA" id="ARBA00023180"/>
    </source>
</evidence>
<dbReference type="GO" id="GO:0005886">
    <property type="term" value="C:plasma membrane"/>
    <property type="evidence" value="ECO:0007669"/>
    <property type="project" value="UniProtKB-SubCell"/>
</dbReference>
<keyword evidence="10" id="KW-0449">Lipoprotein</keyword>
<evidence type="ECO:0000313" key="16">
    <source>
        <dbReference type="EMBL" id="KAK9713434.1"/>
    </source>
</evidence>
<evidence type="ECO:0000256" key="12">
    <source>
        <dbReference type="RuleBase" id="RU000454"/>
    </source>
</evidence>
<keyword evidence="4 12" id="KW-0645">Protease</keyword>
<evidence type="ECO:0000259" key="15">
    <source>
        <dbReference type="PROSITE" id="PS51767"/>
    </source>
</evidence>
<evidence type="ECO:0000256" key="10">
    <source>
        <dbReference type="ARBA" id="ARBA00023288"/>
    </source>
</evidence>
<dbReference type="PANTHER" id="PTHR13683:SF743">
    <property type="entry name" value="ASPARTIC PROTEINASE-LIKE PROTEIN 1"/>
    <property type="match status" value="1"/>
</dbReference>
<dbReference type="Proteomes" id="UP001443914">
    <property type="component" value="Unassembled WGS sequence"/>
</dbReference>
<sequence length="523" mass="56825">MATFSTTNLFLLILMLGSVRGERGVVLSSKLIHRFSDDLRRFSGEVTPPVYGSKEYLRRLLVGDLQRQKMKMKLGHQRQLLFPSDGGQAFASGNDLGWLHYTWIDIGTPSVSFLVAIDDGSDLLWVPCDCEQCAPLSAINYSSLDLDKNLNEYSLNDSSTSKPLNCSHQLCDLGPECKSPTESCPYTVQYRSVSTSSSGQLVEDVLLLSSSNSPSNSPLKASILFGCGKKQSGDYLNGVAPNGVLGLGLGDISVPSVLAKSGLIRNSFSLCFNDNGSGRLFFGDQGSTAHHWTPLLPYDGKYSTYVVGVDAFCVGKGPCLKQTAFHALIDSGTSFTVVPLEVYKKVVQEFDREANAVRANFDVPWEYCYESGGQVPDFPSVKLVLSNNESFVVQNPIFIFQGSQGILGYCLALQMIPGDVAIIGQNFMTGYRMVFDRENLQFGWSRSDCQDHNNGTSGPNSAPSSLPTDEEQRRQGGHAVAPAIAGRAPSKTSDASGSVNVPLLRLLCLLIFSGINMLRYVDT</sequence>
<evidence type="ECO:0000256" key="4">
    <source>
        <dbReference type="ARBA" id="ARBA00022670"/>
    </source>
</evidence>
<keyword evidence="6 12" id="KW-0064">Aspartyl protease</keyword>
<dbReference type="PANTHER" id="PTHR13683">
    <property type="entry name" value="ASPARTYL PROTEASES"/>
    <property type="match status" value="1"/>
</dbReference>
<evidence type="ECO:0000256" key="13">
    <source>
        <dbReference type="SAM" id="MobiDB-lite"/>
    </source>
</evidence>